<keyword evidence="2" id="KW-1185">Reference proteome</keyword>
<reference evidence="1" key="1">
    <citation type="journal article" date="2021" name="Open Biol.">
        <title>Shared evolutionary footprints suggest mitochondrial oxidative damage underlies multiple complex I losses in fungi.</title>
        <authorList>
            <person name="Schikora-Tamarit M.A."/>
            <person name="Marcet-Houben M."/>
            <person name="Nosek J."/>
            <person name="Gabaldon T."/>
        </authorList>
    </citation>
    <scope>NUCLEOTIDE SEQUENCE</scope>
    <source>
        <strain evidence="1">CBS6341</strain>
    </source>
</reference>
<protein>
    <submittedName>
        <fullName evidence="1">Uncharacterized protein</fullName>
    </submittedName>
</protein>
<evidence type="ECO:0000313" key="1">
    <source>
        <dbReference type="EMBL" id="KAH3676070.1"/>
    </source>
</evidence>
<name>A0A9P8TEX1_9ASCO</name>
<sequence length="72" mass="8016">MMVSNESAIISLDCKEYLIPAVPIEIPSETPIELNCIDFKPALSTDFETLKFKSNKCILHGLPDHQTEPTPT</sequence>
<proteinExistence type="predicted"/>
<accession>A0A9P8TEX1</accession>
<dbReference type="Proteomes" id="UP000769528">
    <property type="component" value="Unassembled WGS sequence"/>
</dbReference>
<reference evidence="1" key="2">
    <citation type="submission" date="2021-01" db="EMBL/GenBank/DDBJ databases">
        <authorList>
            <person name="Schikora-Tamarit M.A."/>
        </authorList>
    </citation>
    <scope>NUCLEOTIDE SEQUENCE</scope>
    <source>
        <strain evidence="1">CBS6341</strain>
    </source>
</reference>
<dbReference type="OrthoDB" id="10322247at2759"/>
<organism evidence="1 2">
    <name type="scientific">Wickerhamomyces mucosus</name>
    <dbReference type="NCBI Taxonomy" id="1378264"/>
    <lineage>
        <taxon>Eukaryota</taxon>
        <taxon>Fungi</taxon>
        <taxon>Dikarya</taxon>
        <taxon>Ascomycota</taxon>
        <taxon>Saccharomycotina</taxon>
        <taxon>Saccharomycetes</taxon>
        <taxon>Phaffomycetales</taxon>
        <taxon>Wickerhamomycetaceae</taxon>
        <taxon>Wickerhamomyces</taxon>
    </lineage>
</organism>
<dbReference type="EMBL" id="JAEUBF010000681">
    <property type="protein sequence ID" value="KAH3676070.1"/>
    <property type="molecule type" value="Genomic_DNA"/>
</dbReference>
<comment type="caution">
    <text evidence="1">The sequence shown here is derived from an EMBL/GenBank/DDBJ whole genome shotgun (WGS) entry which is preliminary data.</text>
</comment>
<evidence type="ECO:0000313" key="2">
    <source>
        <dbReference type="Proteomes" id="UP000769528"/>
    </source>
</evidence>
<dbReference type="AlphaFoldDB" id="A0A9P8TEX1"/>
<gene>
    <name evidence="1" type="ORF">WICMUC_002367</name>
</gene>